<proteinExistence type="predicted"/>
<dbReference type="STRING" id="1156417.Y919_11260"/>
<dbReference type="PROSITE" id="PS50889">
    <property type="entry name" value="S4"/>
    <property type="match status" value="1"/>
</dbReference>
<dbReference type="SMART" id="SM00363">
    <property type="entry name" value="S4"/>
    <property type="match status" value="1"/>
</dbReference>
<protein>
    <submittedName>
        <fullName evidence="3">RNA-binding S4 domain protein</fullName>
    </submittedName>
</protein>
<evidence type="ECO:0000313" key="3">
    <source>
        <dbReference type="EMBL" id="KGG79565.1"/>
    </source>
</evidence>
<dbReference type="RefSeq" id="WP_035164857.1">
    <property type="nucleotide sequence ID" value="NZ_AZTB01000081.1"/>
</dbReference>
<dbReference type="PANTHER" id="PTHR13633">
    <property type="entry name" value="MITOCHONDRIAL TRANSCRIPTION RESCUE FACTOR 1"/>
    <property type="match status" value="1"/>
</dbReference>
<dbReference type="InterPro" id="IPR012677">
    <property type="entry name" value="Nucleotide-bd_a/b_plait_sf"/>
</dbReference>
<name>A0A096BEK5_9FIRM</name>
<dbReference type="Gene3D" id="3.30.70.330">
    <property type="match status" value="1"/>
</dbReference>
<comment type="caution">
    <text evidence="3">The sequence shown here is derived from an EMBL/GenBank/DDBJ whole genome shotgun (WGS) entry which is preliminary data.</text>
</comment>
<dbReference type="Gene3D" id="3.30.1370.160">
    <property type="match status" value="1"/>
</dbReference>
<sequence>MFLNKAKYLEYIKDPEQIIVMRKILDKIEKVLKNHEVVYSDFLDPYQRRLSYSILNRFSDLNYFEEGGLEEAERKSIIIYPFYLNKEDIENPIGLIEIIGNFRRRLSHRDYLGSILGLGIKREKIGDIYLHDDFAQIVLHRDILDFVKLHLNKVGNQNVYVEEISLGEIKQGVTEYIEKNITVSSLRVDNVISTVYNVSRSKCLMYFNQNRVKVNWEPIRQPFHLVDETDLISVKGEGRFLIYKNLGKTKKGRHKLIIKIYV</sequence>
<dbReference type="GO" id="GO:0003723">
    <property type="term" value="F:RNA binding"/>
    <property type="evidence" value="ECO:0007669"/>
    <property type="project" value="UniProtKB-KW"/>
</dbReference>
<dbReference type="InterPro" id="IPR002942">
    <property type="entry name" value="S4_RNA-bd"/>
</dbReference>
<dbReference type="PANTHER" id="PTHR13633:SF3">
    <property type="entry name" value="MITOCHONDRIAL TRANSCRIPTION RESCUE FACTOR 1"/>
    <property type="match status" value="1"/>
</dbReference>
<dbReference type="SUPFAM" id="SSF55174">
    <property type="entry name" value="Alpha-L RNA-binding motif"/>
    <property type="match status" value="1"/>
</dbReference>
<evidence type="ECO:0000259" key="2">
    <source>
        <dbReference type="SMART" id="SM00363"/>
    </source>
</evidence>
<dbReference type="Pfam" id="PF17774">
    <property type="entry name" value="YlmH_RBD"/>
    <property type="match status" value="1"/>
</dbReference>
<accession>A0A096BEK5</accession>
<dbReference type="Gene3D" id="3.10.290.10">
    <property type="entry name" value="RNA-binding S4 domain"/>
    <property type="match status" value="1"/>
</dbReference>
<dbReference type="AlphaFoldDB" id="A0A096BEK5"/>
<dbReference type="Proteomes" id="UP000029622">
    <property type="component" value="Unassembled WGS sequence"/>
</dbReference>
<dbReference type="InterPro" id="IPR036986">
    <property type="entry name" value="S4_RNA-bd_sf"/>
</dbReference>
<evidence type="ECO:0000256" key="1">
    <source>
        <dbReference type="PROSITE-ProRule" id="PRU00182"/>
    </source>
</evidence>
<dbReference type="InterPro" id="IPR040591">
    <property type="entry name" value="RqcP2_RBD"/>
</dbReference>
<dbReference type="CDD" id="cd00165">
    <property type="entry name" value="S4"/>
    <property type="match status" value="1"/>
</dbReference>
<feature type="domain" description="RNA-binding S4" evidence="2">
    <location>
        <begin position="186"/>
        <end position="247"/>
    </location>
</feature>
<evidence type="ECO:0000313" key="4">
    <source>
        <dbReference type="Proteomes" id="UP000029622"/>
    </source>
</evidence>
<reference evidence="3 4" key="1">
    <citation type="submission" date="2013-12" db="EMBL/GenBank/DDBJ databases">
        <title>Draft genome sequence of Caloranaerobacter sp. H53214.</title>
        <authorList>
            <person name="Jiang L.J."/>
            <person name="Shao Z.Z."/>
            <person name="Long M.N."/>
        </authorList>
    </citation>
    <scope>NUCLEOTIDE SEQUENCE [LARGE SCALE GENOMIC DNA]</scope>
    <source>
        <strain evidence="3 4">H53214</strain>
    </source>
</reference>
<dbReference type="EMBL" id="AZTB01000081">
    <property type="protein sequence ID" value="KGG79565.1"/>
    <property type="molecule type" value="Genomic_DNA"/>
</dbReference>
<gene>
    <name evidence="3" type="ORF">Y919_11260</name>
</gene>
<keyword evidence="1" id="KW-0694">RNA-binding</keyword>
<organism evidence="3 4">
    <name type="scientific">Caloranaerobacter azorensis H53214</name>
    <dbReference type="NCBI Taxonomy" id="1156417"/>
    <lineage>
        <taxon>Bacteria</taxon>
        <taxon>Bacillati</taxon>
        <taxon>Bacillota</taxon>
        <taxon>Tissierellia</taxon>
        <taxon>Tissierellales</taxon>
        <taxon>Thermohalobacteraceae</taxon>
        <taxon>Caloranaerobacter</taxon>
    </lineage>
</organism>